<dbReference type="Gene3D" id="3.40.50.1820">
    <property type="entry name" value="alpha/beta hydrolase"/>
    <property type="match status" value="2"/>
</dbReference>
<dbReference type="EMBL" id="MU853592">
    <property type="protein sequence ID" value="KAK4142893.1"/>
    <property type="molecule type" value="Genomic_DNA"/>
</dbReference>
<reference evidence="2" key="2">
    <citation type="submission" date="2023-05" db="EMBL/GenBank/DDBJ databases">
        <authorList>
            <consortium name="Lawrence Berkeley National Laboratory"/>
            <person name="Steindorff A."/>
            <person name="Hensen N."/>
            <person name="Bonometti L."/>
            <person name="Westerberg I."/>
            <person name="Brannstrom I.O."/>
            <person name="Guillou S."/>
            <person name="Cros-Aarteil S."/>
            <person name="Calhoun S."/>
            <person name="Haridas S."/>
            <person name="Kuo A."/>
            <person name="Mondo S."/>
            <person name="Pangilinan J."/>
            <person name="Riley R."/>
            <person name="Labutti K."/>
            <person name="Andreopoulos B."/>
            <person name="Lipzen A."/>
            <person name="Chen C."/>
            <person name="Yanf M."/>
            <person name="Daum C."/>
            <person name="Ng V."/>
            <person name="Clum A."/>
            <person name="Ohm R."/>
            <person name="Martin F."/>
            <person name="Silar P."/>
            <person name="Natvig D."/>
            <person name="Lalanne C."/>
            <person name="Gautier V."/>
            <person name="Ament-Velasquez S.L."/>
            <person name="Kruys A."/>
            <person name="Hutchinson M.I."/>
            <person name="Powell A.J."/>
            <person name="Barry K."/>
            <person name="Miller A.N."/>
            <person name="Grigoriev I.V."/>
            <person name="Debuchy R."/>
            <person name="Gladieux P."/>
            <person name="Thoren M.H."/>
            <person name="Johannesson H."/>
        </authorList>
    </citation>
    <scope>NUCLEOTIDE SEQUENCE</scope>
    <source>
        <strain evidence="2">CBS 141.50</strain>
    </source>
</reference>
<sequence>MEYPVLPRPSLTFTVPSLHDGLPIDCRIYHPQSLDANPNSPPWQKHAAVIAHPYAPLGGCYDDPIVDIVAGTLLRLGFLIGTFNFRGAHGSAGRTSWTAKAERADYMSIVGFVTHYAHFLEPFRDGTPVVAENADIDGACHAADTAAQSITPVLLQGGYSYGSMITSQLPSLGSIVGLFNAPECGTPAAEIRLRAQHLAEMQNTVLASAREASVTHLGPRSPRKHVGLRVGGDESSRRTSHESPRSRSADFEETIRHGVAELMARTRKGHRRSRSGRIHPPQTPNGTEEAAPNHLLPVANFLAPSPAYLLVSPLQGIITNLASMSLPPLLSAPGKAWARFSLRGSETAAESETPETDGAILHTTPTEAEDKLVHHTTLAIYGDRDGFVPVRKLREWASRLENVDGSKFRAHEVSSATHFWAPNNVALTLRNAVSTFGASLLES</sequence>
<reference evidence="2" key="1">
    <citation type="journal article" date="2023" name="Mol. Phylogenet. Evol.">
        <title>Genome-scale phylogeny and comparative genomics of the fungal order Sordariales.</title>
        <authorList>
            <person name="Hensen N."/>
            <person name="Bonometti L."/>
            <person name="Westerberg I."/>
            <person name="Brannstrom I.O."/>
            <person name="Guillou S."/>
            <person name="Cros-Aarteil S."/>
            <person name="Calhoun S."/>
            <person name="Haridas S."/>
            <person name="Kuo A."/>
            <person name="Mondo S."/>
            <person name="Pangilinan J."/>
            <person name="Riley R."/>
            <person name="LaButti K."/>
            <person name="Andreopoulos B."/>
            <person name="Lipzen A."/>
            <person name="Chen C."/>
            <person name="Yan M."/>
            <person name="Daum C."/>
            <person name="Ng V."/>
            <person name="Clum A."/>
            <person name="Steindorff A."/>
            <person name="Ohm R.A."/>
            <person name="Martin F."/>
            <person name="Silar P."/>
            <person name="Natvig D.O."/>
            <person name="Lalanne C."/>
            <person name="Gautier V."/>
            <person name="Ament-Velasquez S.L."/>
            <person name="Kruys A."/>
            <person name="Hutchinson M.I."/>
            <person name="Powell A.J."/>
            <person name="Barry K."/>
            <person name="Miller A.N."/>
            <person name="Grigoriev I.V."/>
            <person name="Debuchy R."/>
            <person name="Gladieux P."/>
            <person name="Hiltunen Thoren M."/>
            <person name="Johannesson H."/>
        </authorList>
    </citation>
    <scope>NUCLEOTIDE SEQUENCE</scope>
    <source>
        <strain evidence="2">CBS 141.50</strain>
    </source>
</reference>
<evidence type="ECO:0000313" key="3">
    <source>
        <dbReference type="Proteomes" id="UP001302676"/>
    </source>
</evidence>
<evidence type="ECO:0000256" key="1">
    <source>
        <dbReference type="SAM" id="MobiDB-lite"/>
    </source>
</evidence>
<dbReference type="AlphaFoldDB" id="A0AAN6V102"/>
<dbReference type="Proteomes" id="UP001302676">
    <property type="component" value="Unassembled WGS sequence"/>
</dbReference>
<proteinExistence type="predicted"/>
<feature type="compositionally biased region" description="Basic residues" evidence="1">
    <location>
        <begin position="265"/>
        <end position="277"/>
    </location>
</feature>
<name>A0AAN6V102_9PEZI</name>
<gene>
    <name evidence="2" type="ORF">C8A04DRAFT_37936</name>
</gene>
<accession>A0AAN6V102</accession>
<dbReference type="GeneID" id="87820669"/>
<dbReference type="SUPFAM" id="SSF53474">
    <property type="entry name" value="alpha/beta-Hydrolases"/>
    <property type="match status" value="1"/>
</dbReference>
<organism evidence="2 3">
    <name type="scientific">Dichotomopilus funicola</name>
    <dbReference type="NCBI Taxonomy" id="1934379"/>
    <lineage>
        <taxon>Eukaryota</taxon>
        <taxon>Fungi</taxon>
        <taxon>Dikarya</taxon>
        <taxon>Ascomycota</taxon>
        <taxon>Pezizomycotina</taxon>
        <taxon>Sordariomycetes</taxon>
        <taxon>Sordariomycetidae</taxon>
        <taxon>Sordariales</taxon>
        <taxon>Chaetomiaceae</taxon>
        <taxon>Dichotomopilus</taxon>
    </lineage>
</organism>
<comment type="caution">
    <text evidence="2">The sequence shown here is derived from an EMBL/GenBank/DDBJ whole genome shotgun (WGS) entry which is preliminary data.</text>
</comment>
<dbReference type="RefSeq" id="XP_062636264.1">
    <property type="nucleotide sequence ID" value="XM_062784056.1"/>
</dbReference>
<dbReference type="PANTHER" id="PTHR42103">
    <property type="entry name" value="ALPHA/BETA-HYDROLASES SUPERFAMILY PROTEIN"/>
    <property type="match status" value="1"/>
</dbReference>
<keyword evidence="3" id="KW-1185">Reference proteome</keyword>
<evidence type="ECO:0000313" key="2">
    <source>
        <dbReference type="EMBL" id="KAK4142893.1"/>
    </source>
</evidence>
<feature type="region of interest" description="Disordered" evidence="1">
    <location>
        <begin position="211"/>
        <end position="291"/>
    </location>
</feature>
<dbReference type="InterPro" id="IPR029058">
    <property type="entry name" value="AB_hydrolase_fold"/>
</dbReference>
<protein>
    <submittedName>
        <fullName evidence="2">Uncharacterized protein</fullName>
    </submittedName>
</protein>
<feature type="compositionally biased region" description="Basic and acidic residues" evidence="1">
    <location>
        <begin position="231"/>
        <end position="259"/>
    </location>
</feature>
<dbReference type="PANTHER" id="PTHR42103:SF2">
    <property type="entry name" value="AB HYDROLASE-1 DOMAIN-CONTAINING PROTEIN"/>
    <property type="match status" value="1"/>
</dbReference>